<proteinExistence type="predicted"/>
<reference evidence="2" key="2">
    <citation type="submission" date="2023-06" db="EMBL/GenBank/DDBJ databases">
        <authorList>
            <consortium name="Lawrence Berkeley National Laboratory"/>
            <person name="Mondo S.J."/>
            <person name="Hensen N."/>
            <person name="Bonometti L."/>
            <person name="Westerberg I."/>
            <person name="Brannstrom I.O."/>
            <person name="Guillou S."/>
            <person name="Cros-Aarteil S."/>
            <person name="Calhoun S."/>
            <person name="Haridas S."/>
            <person name="Kuo A."/>
            <person name="Pangilinan J."/>
            <person name="Riley R."/>
            <person name="Labutti K."/>
            <person name="Andreopoulos B."/>
            <person name="Lipzen A."/>
            <person name="Chen C."/>
            <person name="Yanf M."/>
            <person name="Daum C."/>
            <person name="Ng V."/>
            <person name="Clum A."/>
            <person name="Steindorff A."/>
            <person name="Ohm R."/>
            <person name="Martin F."/>
            <person name="Silar P."/>
            <person name="Natvig D."/>
            <person name="Lalanne C."/>
            <person name="Gautier V."/>
            <person name="Ament-Velasquez S.L."/>
            <person name="Kruys A."/>
            <person name="Hutchinson M.I."/>
            <person name="Powell A.J."/>
            <person name="Barry K."/>
            <person name="Miller A.N."/>
            <person name="Grigoriev I.V."/>
            <person name="Debuchy R."/>
            <person name="Gladieux P."/>
            <person name="Thoren M.H."/>
            <person name="Johannesson H."/>
        </authorList>
    </citation>
    <scope>NUCLEOTIDE SEQUENCE</scope>
    <source>
        <strain evidence="2">CBS 626.80</strain>
    </source>
</reference>
<accession>A0AAN6SDA0</accession>
<gene>
    <name evidence="2" type="ORF">QBC32DRAFT_195883</name>
</gene>
<dbReference type="Proteomes" id="UP001303222">
    <property type="component" value="Unassembled WGS sequence"/>
</dbReference>
<feature type="non-terminal residue" evidence="2">
    <location>
        <position position="52"/>
    </location>
</feature>
<feature type="compositionally biased region" description="Polar residues" evidence="1">
    <location>
        <begin position="23"/>
        <end position="32"/>
    </location>
</feature>
<sequence length="52" mass="5478">RCAVLEKKVAATDVIVTRKAGETGNTGKTSQGMALAVAARRQPPRELATHMS</sequence>
<comment type="caution">
    <text evidence="2">The sequence shown here is derived from an EMBL/GenBank/DDBJ whole genome shotgun (WGS) entry which is preliminary data.</text>
</comment>
<evidence type="ECO:0000313" key="2">
    <source>
        <dbReference type="EMBL" id="KAK3948948.1"/>
    </source>
</evidence>
<dbReference type="AlphaFoldDB" id="A0AAN6SDA0"/>
<organism evidence="2 3">
    <name type="scientific">Pseudoneurospora amorphoporcata</name>
    <dbReference type="NCBI Taxonomy" id="241081"/>
    <lineage>
        <taxon>Eukaryota</taxon>
        <taxon>Fungi</taxon>
        <taxon>Dikarya</taxon>
        <taxon>Ascomycota</taxon>
        <taxon>Pezizomycotina</taxon>
        <taxon>Sordariomycetes</taxon>
        <taxon>Sordariomycetidae</taxon>
        <taxon>Sordariales</taxon>
        <taxon>Sordariaceae</taxon>
        <taxon>Pseudoneurospora</taxon>
    </lineage>
</organism>
<name>A0AAN6SDA0_9PEZI</name>
<feature type="compositionally biased region" description="Basic and acidic residues" evidence="1">
    <location>
        <begin position="43"/>
        <end position="52"/>
    </location>
</feature>
<keyword evidence="3" id="KW-1185">Reference proteome</keyword>
<feature type="region of interest" description="Disordered" evidence="1">
    <location>
        <begin position="22"/>
        <end position="52"/>
    </location>
</feature>
<evidence type="ECO:0000313" key="3">
    <source>
        <dbReference type="Proteomes" id="UP001303222"/>
    </source>
</evidence>
<evidence type="ECO:0000256" key="1">
    <source>
        <dbReference type="SAM" id="MobiDB-lite"/>
    </source>
</evidence>
<protein>
    <submittedName>
        <fullName evidence="2">Uncharacterized protein</fullName>
    </submittedName>
</protein>
<reference evidence="2" key="1">
    <citation type="journal article" date="2023" name="Mol. Phylogenet. Evol.">
        <title>Genome-scale phylogeny and comparative genomics of the fungal order Sordariales.</title>
        <authorList>
            <person name="Hensen N."/>
            <person name="Bonometti L."/>
            <person name="Westerberg I."/>
            <person name="Brannstrom I.O."/>
            <person name="Guillou S."/>
            <person name="Cros-Aarteil S."/>
            <person name="Calhoun S."/>
            <person name="Haridas S."/>
            <person name="Kuo A."/>
            <person name="Mondo S."/>
            <person name="Pangilinan J."/>
            <person name="Riley R."/>
            <person name="LaButti K."/>
            <person name="Andreopoulos B."/>
            <person name="Lipzen A."/>
            <person name="Chen C."/>
            <person name="Yan M."/>
            <person name="Daum C."/>
            <person name="Ng V."/>
            <person name="Clum A."/>
            <person name="Steindorff A."/>
            <person name="Ohm R.A."/>
            <person name="Martin F."/>
            <person name="Silar P."/>
            <person name="Natvig D.O."/>
            <person name="Lalanne C."/>
            <person name="Gautier V."/>
            <person name="Ament-Velasquez S.L."/>
            <person name="Kruys A."/>
            <person name="Hutchinson M.I."/>
            <person name="Powell A.J."/>
            <person name="Barry K."/>
            <person name="Miller A.N."/>
            <person name="Grigoriev I.V."/>
            <person name="Debuchy R."/>
            <person name="Gladieux P."/>
            <person name="Hiltunen Thoren M."/>
            <person name="Johannesson H."/>
        </authorList>
    </citation>
    <scope>NUCLEOTIDE SEQUENCE</scope>
    <source>
        <strain evidence="2">CBS 626.80</strain>
    </source>
</reference>
<dbReference type="EMBL" id="MU859236">
    <property type="protein sequence ID" value="KAK3948948.1"/>
    <property type="molecule type" value="Genomic_DNA"/>
</dbReference>
<feature type="non-terminal residue" evidence="2">
    <location>
        <position position="1"/>
    </location>
</feature>